<proteinExistence type="predicted"/>
<dbReference type="RefSeq" id="WP_066654493.1">
    <property type="nucleotide sequence ID" value="NZ_CBCSCL010000022.1"/>
</dbReference>
<feature type="domain" description="Integral membrane bound transporter" evidence="6">
    <location>
        <begin position="217"/>
        <end position="339"/>
    </location>
</feature>
<feature type="transmembrane region" description="Helical" evidence="5">
    <location>
        <begin position="254"/>
        <end position="271"/>
    </location>
</feature>
<dbReference type="EMBL" id="CP016172">
    <property type="protein sequence ID" value="ANN76474.1"/>
    <property type="molecule type" value="Genomic_DNA"/>
</dbReference>
<evidence type="ECO:0000256" key="4">
    <source>
        <dbReference type="ARBA" id="ARBA00023136"/>
    </source>
</evidence>
<feature type="transmembrane region" description="Helical" evidence="5">
    <location>
        <begin position="277"/>
        <end position="295"/>
    </location>
</feature>
<feature type="transmembrane region" description="Helical" evidence="5">
    <location>
        <begin position="152"/>
        <end position="172"/>
    </location>
</feature>
<feature type="transmembrane region" description="Helical" evidence="5">
    <location>
        <begin position="302"/>
        <end position="325"/>
    </location>
</feature>
<gene>
    <name evidence="7" type="ORF">BAU07_04510</name>
</gene>
<reference evidence="7 8" key="1">
    <citation type="submission" date="2016-06" db="EMBL/GenBank/DDBJ databases">
        <title>Complete genome sequences of Bordetella bronchialis and Bordetella flabilis.</title>
        <authorList>
            <person name="LiPuma J.J."/>
            <person name="Spilker T."/>
        </authorList>
    </citation>
    <scope>NUCLEOTIDE SEQUENCE [LARGE SCALE GENOMIC DNA]</scope>
    <source>
        <strain evidence="7 8">AU10664</strain>
    </source>
</reference>
<evidence type="ECO:0000256" key="1">
    <source>
        <dbReference type="ARBA" id="ARBA00004141"/>
    </source>
</evidence>
<feature type="transmembrane region" description="Helical" evidence="5">
    <location>
        <begin position="45"/>
        <end position="64"/>
    </location>
</feature>
<dbReference type="Pfam" id="PF13515">
    <property type="entry name" value="FUSC_2"/>
    <property type="match status" value="1"/>
</dbReference>
<comment type="subcellular location">
    <subcellularLocation>
        <location evidence="1">Membrane</location>
        <topology evidence="1">Multi-pass membrane protein</topology>
    </subcellularLocation>
</comment>
<feature type="transmembrane region" description="Helical" evidence="5">
    <location>
        <begin position="331"/>
        <end position="351"/>
    </location>
</feature>
<evidence type="ECO:0000256" key="5">
    <source>
        <dbReference type="SAM" id="Phobius"/>
    </source>
</evidence>
<evidence type="ECO:0000313" key="7">
    <source>
        <dbReference type="EMBL" id="ANN76474.1"/>
    </source>
</evidence>
<evidence type="ECO:0000313" key="8">
    <source>
        <dbReference type="Proteomes" id="UP000091926"/>
    </source>
</evidence>
<dbReference type="GO" id="GO:0016020">
    <property type="term" value="C:membrane"/>
    <property type="evidence" value="ECO:0007669"/>
    <property type="project" value="UniProtKB-SubCell"/>
</dbReference>
<keyword evidence="3 5" id="KW-1133">Transmembrane helix</keyword>
<feature type="transmembrane region" description="Helical" evidence="5">
    <location>
        <begin position="21"/>
        <end position="39"/>
    </location>
</feature>
<evidence type="ECO:0000259" key="6">
    <source>
        <dbReference type="Pfam" id="PF13515"/>
    </source>
</evidence>
<accession>A0A193GB17</accession>
<sequence>MALAPLARLQQLDPDGRGRIKGLRLVAAYGIAAALAAAIGVPGQAFPAATLAVLAGNFALWASVSETRAAPLPACRDLAVLCAGAGLGAVLYILLAPMLAPYARAGAELTLVLGAFLVGYLKRYGALGAGLGSQIYIGELLGYGVNLGPAELHAVGIAVLMAMAAAILPRLLTGRIERQGAIAALSALTPASIPQPWPLRSETIMGIQAATAALIVVALNDAFDLTESAWAVTACTYVVAGSATGTAERVRRRIIGTLIGVPLGLACLPLAVHAPALLWSAAALAMIVYGMALPARYDIACGAFAFTLVVTLAASGEHSIALLAARAWETLLGGALGLAAAMWIFPLRGAAKAQA</sequence>
<dbReference type="Proteomes" id="UP000091926">
    <property type="component" value="Chromosome"/>
</dbReference>
<name>A0A193GB17_9BORD</name>
<feature type="transmembrane region" description="Helical" evidence="5">
    <location>
        <begin position="76"/>
        <end position="95"/>
    </location>
</feature>
<evidence type="ECO:0000256" key="2">
    <source>
        <dbReference type="ARBA" id="ARBA00022692"/>
    </source>
</evidence>
<keyword evidence="2 5" id="KW-0812">Transmembrane</keyword>
<organism evidence="7 8">
    <name type="scientific">Bordetella flabilis</name>
    <dbReference type="NCBI Taxonomy" id="463014"/>
    <lineage>
        <taxon>Bacteria</taxon>
        <taxon>Pseudomonadati</taxon>
        <taxon>Pseudomonadota</taxon>
        <taxon>Betaproteobacteria</taxon>
        <taxon>Burkholderiales</taxon>
        <taxon>Alcaligenaceae</taxon>
        <taxon>Bordetella</taxon>
    </lineage>
</organism>
<keyword evidence="4 5" id="KW-0472">Membrane</keyword>
<keyword evidence="8" id="KW-1185">Reference proteome</keyword>
<dbReference type="AlphaFoldDB" id="A0A193GB17"/>
<dbReference type="OrthoDB" id="8635841at2"/>
<dbReference type="InterPro" id="IPR049453">
    <property type="entry name" value="Memb_transporter_dom"/>
</dbReference>
<dbReference type="KEGG" id="bfz:BAU07_04510"/>
<dbReference type="STRING" id="463014.BAU07_04510"/>
<protein>
    <submittedName>
        <fullName evidence="7">LysR family transcriptional regulator</fullName>
    </submittedName>
</protein>
<evidence type="ECO:0000256" key="3">
    <source>
        <dbReference type="ARBA" id="ARBA00022989"/>
    </source>
</evidence>